<dbReference type="InterPro" id="IPR014710">
    <property type="entry name" value="RmlC-like_jellyroll"/>
</dbReference>
<dbReference type="Gene3D" id="1.10.10.60">
    <property type="entry name" value="Homeodomain-like"/>
    <property type="match status" value="2"/>
</dbReference>
<dbReference type="Gene3D" id="2.60.120.10">
    <property type="entry name" value="Jelly Rolls"/>
    <property type="match status" value="1"/>
</dbReference>
<dbReference type="Pfam" id="PF02311">
    <property type="entry name" value="AraC_binding"/>
    <property type="match status" value="1"/>
</dbReference>
<evidence type="ECO:0000256" key="2">
    <source>
        <dbReference type="ARBA" id="ARBA00023125"/>
    </source>
</evidence>
<evidence type="ECO:0000256" key="1">
    <source>
        <dbReference type="ARBA" id="ARBA00023015"/>
    </source>
</evidence>
<dbReference type="PROSITE" id="PS01124">
    <property type="entry name" value="HTH_ARAC_FAMILY_2"/>
    <property type="match status" value="1"/>
</dbReference>
<dbReference type="GO" id="GO:0043565">
    <property type="term" value="F:sequence-specific DNA binding"/>
    <property type="evidence" value="ECO:0007669"/>
    <property type="project" value="InterPro"/>
</dbReference>
<evidence type="ECO:0000313" key="6">
    <source>
        <dbReference type="Proteomes" id="UP000683246"/>
    </source>
</evidence>
<dbReference type="InterPro" id="IPR003313">
    <property type="entry name" value="AraC-bd"/>
</dbReference>
<evidence type="ECO:0000259" key="4">
    <source>
        <dbReference type="PROSITE" id="PS01124"/>
    </source>
</evidence>
<dbReference type="KEGG" id="vpy:HZI73_18640"/>
<accession>A0A8J8MMG9</accession>
<dbReference type="RefSeq" id="WP_212694877.1">
    <property type="nucleotide sequence ID" value="NZ_CP058649.1"/>
</dbReference>
<dbReference type="AlphaFoldDB" id="A0A8J8MMG9"/>
<protein>
    <submittedName>
        <fullName evidence="5">Helix-turn-helix transcriptional regulator</fullName>
    </submittedName>
</protein>
<dbReference type="InterPro" id="IPR018060">
    <property type="entry name" value="HTH_AraC"/>
</dbReference>
<keyword evidence="3" id="KW-0804">Transcription</keyword>
<sequence>MEPYYEYTFKAHDYPIKVWQGQMFGFPPHWHEEIEILLVAEGQGDVYIRNDRYTLQTGDMMIIGRKEIHRYVECAHFHHILMKFHMNLLESLHYDTHDYQQLMMLFSHSLIINDQYNQDFRQKLKRILATLLMEYEQMKKGYKYAILSSMYQLMTCLLREEQLQLSMEQVHKKYQPHPVIEYVIHHVEKHYHEALSLEEIIQLVHLSKNYFTRLFKKYTGMTFKHFVTMIRLQRARECLSETDDTVVDIAYLTGFNSVKTFNRVFHTYMGCSPSIYRKRINEKDSVINEKSKE</sequence>
<dbReference type="SUPFAM" id="SSF46689">
    <property type="entry name" value="Homeodomain-like"/>
    <property type="match status" value="2"/>
</dbReference>
<reference evidence="5" key="1">
    <citation type="submission" date="2020-07" db="EMBL/GenBank/DDBJ databases">
        <title>Vallitalea pronyensis genome.</title>
        <authorList>
            <person name="Postec A."/>
        </authorList>
    </citation>
    <scope>NUCLEOTIDE SEQUENCE</scope>
    <source>
        <strain evidence="5">FatNI3</strain>
    </source>
</reference>
<keyword evidence="1" id="KW-0805">Transcription regulation</keyword>
<proteinExistence type="predicted"/>
<dbReference type="PANTHER" id="PTHR43280:SF27">
    <property type="entry name" value="TRANSCRIPTIONAL REGULATOR MTLR"/>
    <property type="match status" value="1"/>
</dbReference>
<evidence type="ECO:0000313" key="5">
    <source>
        <dbReference type="EMBL" id="QUI24184.1"/>
    </source>
</evidence>
<dbReference type="GO" id="GO:0003700">
    <property type="term" value="F:DNA-binding transcription factor activity"/>
    <property type="evidence" value="ECO:0007669"/>
    <property type="project" value="InterPro"/>
</dbReference>
<organism evidence="5 6">
    <name type="scientific">Vallitalea pronyensis</name>
    <dbReference type="NCBI Taxonomy" id="1348613"/>
    <lineage>
        <taxon>Bacteria</taxon>
        <taxon>Bacillati</taxon>
        <taxon>Bacillota</taxon>
        <taxon>Clostridia</taxon>
        <taxon>Lachnospirales</taxon>
        <taxon>Vallitaleaceae</taxon>
        <taxon>Vallitalea</taxon>
    </lineage>
</organism>
<feature type="domain" description="HTH araC/xylS-type" evidence="4">
    <location>
        <begin position="181"/>
        <end position="279"/>
    </location>
</feature>
<gene>
    <name evidence="5" type="ORF">HZI73_18640</name>
</gene>
<dbReference type="SUPFAM" id="SSF51215">
    <property type="entry name" value="Regulatory protein AraC"/>
    <property type="match status" value="1"/>
</dbReference>
<dbReference type="InterPro" id="IPR037923">
    <property type="entry name" value="HTH-like"/>
</dbReference>
<keyword evidence="6" id="KW-1185">Reference proteome</keyword>
<dbReference type="SMART" id="SM00342">
    <property type="entry name" value="HTH_ARAC"/>
    <property type="match status" value="1"/>
</dbReference>
<evidence type="ECO:0000256" key="3">
    <source>
        <dbReference type="ARBA" id="ARBA00023163"/>
    </source>
</evidence>
<dbReference type="InterPro" id="IPR009057">
    <property type="entry name" value="Homeodomain-like_sf"/>
</dbReference>
<dbReference type="PANTHER" id="PTHR43280">
    <property type="entry name" value="ARAC-FAMILY TRANSCRIPTIONAL REGULATOR"/>
    <property type="match status" value="1"/>
</dbReference>
<keyword evidence="2" id="KW-0238">DNA-binding</keyword>
<dbReference type="Proteomes" id="UP000683246">
    <property type="component" value="Chromosome"/>
</dbReference>
<dbReference type="EMBL" id="CP058649">
    <property type="protein sequence ID" value="QUI24184.1"/>
    <property type="molecule type" value="Genomic_DNA"/>
</dbReference>
<dbReference type="Pfam" id="PF12833">
    <property type="entry name" value="HTH_18"/>
    <property type="match status" value="1"/>
</dbReference>
<name>A0A8J8MMG9_9FIRM</name>